<organism evidence="1 2">
    <name type="scientific">Ogataea polymorpha</name>
    <dbReference type="NCBI Taxonomy" id="460523"/>
    <lineage>
        <taxon>Eukaryota</taxon>
        <taxon>Fungi</taxon>
        <taxon>Dikarya</taxon>
        <taxon>Ascomycota</taxon>
        <taxon>Saccharomycotina</taxon>
        <taxon>Pichiomycetes</taxon>
        <taxon>Pichiales</taxon>
        <taxon>Pichiaceae</taxon>
        <taxon>Ogataea</taxon>
    </lineage>
</organism>
<comment type="caution">
    <text evidence="1">The sequence shown here is derived from an EMBL/GenBank/DDBJ whole genome shotgun (WGS) entry which is preliminary data.</text>
</comment>
<evidence type="ECO:0000313" key="1">
    <source>
        <dbReference type="EMBL" id="KAH3659642.1"/>
    </source>
</evidence>
<dbReference type="Proteomes" id="UP000788993">
    <property type="component" value="Unassembled WGS sequence"/>
</dbReference>
<proteinExistence type="predicted"/>
<dbReference type="OrthoDB" id="3988064at2759"/>
<reference evidence="1" key="1">
    <citation type="journal article" date="2021" name="Open Biol.">
        <title>Shared evolutionary footprints suggest mitochondrial oxidative damage underlies multiple complex I losses in fungi.</title>
        <authorList>
            <person name="Schikora-Tamarit M.A."/>
            <person name="Marcet-Houben M."/>
            <person name="Nosek J."/>
            <person name="Gabaldon T."/>
        </authorList>
    </citation>
    <scope>NUCLEOTIDE SEQUENCE</scope>
    <source>
        <strain evidence="1">NCAIM Y.01608</strain>
    </source>
</reference>
<keyword evidence="2" id="KW-1185">Reference proteome</keyword>
<gene>
    <name evidence="1" type="ORF">OGATHE_005687</name>
</gene>
<accession>A0A9P8NU29</accession>
<evidence type="ECO:0000313" key="2">
    <source>
        <dbReference type="Proteomes" id="UP000788993"/>
    </source>
</evidence>
<protein>
    <submittedName>
        <fullName evidence="1">Uncharacterized protein</fullName>
    </submittedName>
</protein>
<dbReference type="EMBL" id="JAEUBD010001504">
    <property type="protein sequence ID" value="KAH3659642.1"/>
    <property type="molecule type" value="Genomic_DNA"/>
</dbReference>
<dbReference type="AlphaFoldDB" id="A0A9P8NU29"/>
<name>A0A9P8NU29_9ASCO</name>
<reference evidence="1" key="2">
    <citation type="submission" date="2021-01" db="EMBL/GenBank/DDBJ databases">
        <authorList>
            <person name="Schikora-Tamarit M.A."/>
        </authorList>
    </citation>
    <scope>NUCLEOTIDE SEQUENCE</scope>
    <source>
        <strain evidence="1">NCAIM Y.01608</strain>
    </source>
</reference>
<sequence>MGKSILKPGQVRALVKFLGTVEVDTGKLVGRANEELGLALDKVFGRLGIKRERPNLVAEVLKFETISHKYEPIHKVPWFHFDPKKYEISQQDLDRASGQVPDSPLGYVTKDTPIAENYQQLRGVQASLYSIAMDTRIGRIRPAYKCDYFALTYYPESYYMGQIRKSRPGVMLQFDNNAFLNTPASRSVKLDNNVSKDAANYYPFILSVHRTKTSKFYRKTFFQHFTANNMIEKWDGLYRFQLYLRPVLNQDFENLEFHIRKSLEYVRRYGAAPEPKARMDWAKINTVSEVYGLPPLVRQK</sequence>